<evidence type="ECO:0000313" key="3">
    <source>
        <dbReference type="Proteomes" id="UP001271007"/>
    </source>
</evidence>
<comment type="caution">
    <text evidence="2">The sequence shown here is derived from an EMBL/GenBank/DDBJ whole genome shotgun (WGS) entry which is preliminary data.</text>
</comment>
<keyword evidence="1" id="KW-0732">Signal</keyword>
<proteinExistence type="predicted"/>
<sequence length="213" mass="23592">MFASTLTLAISVLVLASSIPAATLPMTSRNLQKQQILLDSALQPYRPTDSSRGEDRYLDAEPNTVGVIFMNKKDEGVHLWLPVGRRVFVRESRVLPVRPMTARITSLVGAESRQASKEALDRIVCRVYPKSSGEEPTDEDFAVQFSRADDLVRLAAKGGLVDRLEGWEVESYECLSTVAPSRVVGGSTISTNVTEGWSWRRAMAALVRHAWRC</sequence>
<reference evidence="2" key="1">
    <citation type="submission" date="2023-04" db="EMBL/GenBank/DDBJ databases">
        <title>Black Yeasts Isolated from many extreme environments.</title>
        <authorList>
            <person name="Coleine C."/>
            <person name="Stajich J.E."/>
            <person name="Selbmann L."/>
        </authorList>
    </citation>
    <scope>NUCLEOTIDE SEQUENCE</scope>
    <source>
        <strain evidence="2">CCFEE 5312</strain>
    </source>
</reference>
<evidence type="ECO:0000313" key="2">
    <source>
        <dbReference type="EMBL" id="KAK3055874.1"/>
    </source>
</evidence>
<gene>
    <name evidence="2" type="ORF">LTR09_003108</name>
</gene>
<organism evidence="2 3">
    <name type="scientific">Extremus antarcticus</name>
    <dbReference type="NCBI Taxonomy" id="702011"/>
    <lineage>
        <taxon>Eukaryota</taxon>
        <taxon>Fungi</taxon>
        <taxon>Dikarya</taxon>
        <taxon>Ascomycota</taxon>
        <taxon>Pezizomycotina</taxon>
        <taxon>Dothideomycetes</taxon>
        <taxon>Dothideomycetidae</taxon>
        <taxon>Mycosphaerellales</taxon>
        <taxon>Extremaceae</taxon>
        <taxon>Extremus</taxon>
    </lineage>
</organism>
<feature type="chain" id="PRO_5042505116" evidence="1">
    <location>
        <begin position="17"/>
        <end position="213"/>
    </location>
</feature>
<feature type="signal peptide" evidence="1">
    <location>
        <begin position="1"/>
        <end position="16"/>
    </location>
</feature>
<dbReference type="Proteomes" id="UP001271007">
    <property type="component" value="Unassembled WGS sequence"/>
</dbReference>
<name>A0AAJ0LUP8_9PEZI</name>
<dbReference type="AlphaFoldDB" id="A0AAJ0LUP8"/>
<accession>A0AAJ0LUP8</accession>
<evidence type="ECO:0000256" key="1">
    <source>
        <dbReference type="SAM" id="SignalP"/>
    </source>
</evidence>
<keyword evidence="3" id="KW-1185">Reference proteome</keyword>
<dbReference type="EMBL" id="JAWDJX010000007">
    <property type="protein sequence ID" value="KAK3055874.1"/>
    <property type="molecule type" value="Genomic_DNA"/>
</dbReference>
<protein>
    <submittedName>
        <fullName evidence="2">Uncharacterized protein</fullName>
    </submittedName>
</protein>